<feature type="non-terminal residue" evidence="1">
    <location>
        <position position="1"/>
    </location>
</feature>
<comment type="caution">
    <text evidence="1">The sequence shown here is derived from an EMBL/GenBank/DDBJ whole genome shotgun (WGS) entry which is preliminary data.</text>
</comment>
<dbReference type="Pfam" id="PF10245">
    <property type="entry name" value="MRP-S22"/>
    <property type="match status" value="1"/>
</dbReference>
<proteinExistence type="predicted"/>
<dbReference type="InterPro" id="IPR019374">
    <property type="entry name" value="Ribosomal_mS22"/>
</dbReference>
<protein>
    <submittedName>
        <fullName evidence="1">Uncharacterized protein</fullName>
    </submittedName>
</protein>
<dbReference type="AlphaFoldDB" id="A0A267FNU0"/>
<dbReference type="OrthoDB" id="273181at2759"/>
<evidence type="ECO:0000313" key="2">
    <source>
        <dbReference type="Proteomes" id="UP000215902"/>
    </source>
</evidence>
<dbReference type="PANTHER" id="PTHR13071:SF4">
    <property type="entry name" value="SMALL RIBOSOMAL SUBUNIT PROTEIN MS22"/>
    <property type="match status" value="1"/>
</dbReference>
<dbReference type="GO" id="GO:0005763">
    <property type="term" value="C:mitochondrial small ribosomal subunit"/>
    <property type="evidence" value="ECO:0007669"/>
    <property type="project" value="TreeGrafter"/>
</dbReference>
<dbReference type="STRING" id="282301.A0A267FNU0"/>
<dbReference type="Proteomes" id="UP000215902">
    <property type="component" value="Unassembled WGS sequence"/>
</dbReference>
<dbReference type="PANTHER" id="PTHR13071">
    <property type="entry name" value="MITOCHONDRIAL 28S RIBOSOMAL PROTEIN S22"/>
    <property type="match status" value="1"/>
</dbReference>
<dbReference type="GO" id="GO:0003735">
    <property type="term" value="F:structural constituent of ribosome"/>
    <property type="evidence" value="ECO:0007669"/>
    <property type="project" value="TreeGrafter"/>
</dbReference>
<accession>A0A267FNU0</accession>
<organism evidence="1 2">
    <name type="scientific">Macrostomum lignano</name>
    <dbReference type="NCBI Taxonomy" id="282301"/>
    <lineage>
        <taxon>Eukaryota</taxon>
        <taxon>Metazoa</taxon>
        <taxon>Spiralia</taxon>
        <taxon>Lophotrochozoa</taxon>
        <taxon>Platyhelminthes</taxon>
        <taxon>Rhabditophora</taxon>
        <taxon>Macrostomorpha</taxon>
        <taxon>Macrostomida</taxon>
        <taxon>Macrostomidae</taxon>
        <taxon>Macrostomum</taxon>
    </lineage>
</organism>
<name>A0A267FNU0_9PLAT</name>
<keyword evidence="2" id="KW-1185">Reference proteome</keyword>
<evidence type="ECO:0000313" key="1">
    <source>
        <dbReference type="EMBL" id="PAA75451.1"/>
    </source>
</evidence>
<gene>
    <name evidence="1" type="ORF">BOX15_Mlig020281g2</name>
</gene>
<reference evidence="1 2" key="1">
    <citation type="submission" date="2017-06" db="EMBL/GenBank/DDBJ databases">
        <title>A platform for efficient transgenesis in Macrostomum lignano, a flatworm model organism for stem cell research.</title>
        <authorList>
            <person name="Berezikov E."/>
        </authorList>
    </citation>
    <scope>NUCLEOTIDE SEQUENCE [LARGE SCALE GENOMIC DNA]</scope>
    <source>
        <strain evidence="1">DV1</strain>
        <tissue evidence="1">Whole organism</tissue>
    </source>
</reference>
<sequence>SSQLSVITMAKAIAWKSVDDLFFNPVVYRLLRSMAISQPADRRAMLKSATAASTEATAAAAGQLLPGAAAGAQIDGGADGSSASPFGGASTSDSCSAPLERICLLNEAQLQEHMRKAAILEQQAMQMPPYLQTWKEKSDTRVLQDDSDRLANCLPPGQKIVVVDIGIKDKVAPQDRFMAIRESNGQLRSPMRSERRDLLQTYFPLPHRRTVVPSMFAVPKNLERLLSPELRKYAYVLDRATVQFEPNDPQYVRIRDRVYEAVDDAKAYAELQATRHFGGLVLHLVLKQKTAGLIVFLLQTEQFERCLHLLRLRTAIHDSDAKALQNYDLPFVLNDAKSFDNQRKIGLLVCLMKLEPTVSRVAKPLLERFRQASVVGRHRSDSQS</sequence>
<dbReference type="EMBL" id="NIVC01000884">
    <property type="protein sequence ID" value="PAA75451.1"/>
    <property type="molecule type" value="Genomic_DNA"/>
</dbReference>